<keyword evidence="3 7" id="KW-0694">RNA-binding</keyword>
<evidence type="ECO:0000256" key="2">
    <source>
        <dbReference type="ARBA" id="ARBA00022730"/>
    </source>
</evidence>
<dbReference type="InterPro" id="IPR002583">
    <property type="entry name" value="Ribosomal_bS20"/>
</dbReference>
<dbReference type="GO" id="GO:0015935">
    <property type="term" value="C:small ribosomal subunit"/>
    <property type="evidence" value="ECO:0007669"/>
    <property type="project" value="TreeGrafter"/>
</dbReference>
<protein>
    <recommendedName>
        <fullName evidence="6 7">Small ribosomal subunit protein bS20</fullName>
    </recommendedName>
</protein>
<dbReference type="NCBIfam" id="TIGR00029">
    <property type="entry name" value="S20"/>
    <property type="match status" value="1"/>
</dbReference>
<evidence type="ECO:0000256" key="3">
    <source>
        <dbReference type="ARBA" id="ARBA00022884"/>
    </source>
</evidence>
<feature type="region of interest" description="Disordered" evidence="8">
    <location>
        <begin position="1"/>
        <end position="23"/>
    </location>
</feature>
<dbReference type="SUPFAM" id="SSF46992">
    <property type="entry name" value="Ribosomal protein S20"/>
    <property type="match status" value="1"/>
</dbReference>
<evidence type="ECO:0000256" key="6">
    <source>
        <dbReference type="ARBA" id="ARBA00035136"/>
    </source>
</evidence>
<organism evidence="9 10">
    <name type="scientific">candidate division TA06 bacterium</name>
    <dbReference type="NCBI Taxonomy" id="2250710"/>
    <lineage>
        <taxon>Bacteria</taxon>
        <taxon>Bacteria division TA06</taxon>
    </lineage>
</organism>
<evidence type="ECO:0000313" key="10">
    <source>
        <dbReference type="Proteomes" id="UP000736328"/>
    </source>
</evidence>
<accession>A0A933ML05</accession>
<dbReference type="Proteomes" id="UP000736328">
    <property type="component" value="Unassembled WGS sequence"/>
</dbReference>
<reference evidence="9" key="1">
    <citation type="submission" date="2020-07" db="EMBL/GenBank/DDBJ databases">
        <title>Huge and variable diversity of episymbiotic CPR bacteria and DPANN archaea in groundwater ecosystems.</title>
        <authorList>
            <person name="He C.Y."/>
            <person name="Keren R."/>
            <person name="Whittaker M."/>
            <person name="Farag I.F."/>
            <person name="Doudna J."/>
            <person name="Cate J.H.D."/>
            <person name="Banfield J.F."/>
        </authorList>
    </citation>
    <scope>NUCLEOTIDE SEQUENCE</scope>
    <source>
        <strain evidence="9">NC_groundwater_1520_Pr4_B-0.1um_53_5</strain>
    </source>
</reference>
<keyword evidence="5 7" id="KW-0687">Ribonucleoprotein</keyword>
<dbReference type="Pfam" id="PF01649">
    <property type="entry name" value="Ribosomal_S20p"/>
    <property type="match status" value="1"/>
</dbReference>
<sequence>MNSAVKRARQAIKRRTARMAVKSKLRGTIKKAAMVKTGEQLPLAHSQIDKAAQKGVLHKNTAARMKSRLAKAVKKA</sequence>
<evidence type="ECO:0000313" key="9">
    <source>
        <dbReference type="EMBL" id="MBI4727265.1"/>
    </source>
</evidence>
<gene>
    <name evidence="7 9" type="primary">rpsT</name>
    <name evidence="9" type="ORF">HY768_08620</name>
</gene>
<evidence type="ECO:0000256" key="7">
    <source>
        <dbReference type="HAMAP-Rule" id="MF_00500"/>
    </source>
</evidence>
<dbReference type="GO" id="GO:0070181">
    <property type="term" value="F:small ribosomal subunit rRNA binding"/>
    <property type="evidence" value="ECO:0007669"/>
    <property type="project" value="TreeGrafter"/>
</dbReference>
<dbReference type="Gene3D" id="1.20.58.110">
    <property type="entry name" value="Ribosomal protein S20"/>
    <property type="match status" value="1"/>
</dbReference>
<comment type="similarity">
    <text evidence="1 7">Belongs to the bacterial ribosomal protein bS20 family.</text>
</comment>
<dbReference type="PANTHER" id="PTHR33398:SF1">
    <property type="entry name" value="SMALL RIBOSOMAL SUBUNIT PROTEIN BS20C"/>
    <property type="match status" value="1"/>
</dbReference>
<name>A0A933ML05_UNCT6</name>
<dbReference type="PANTHER" id="PTHR33398">
    <property type="entry name" value="30S RIBOSOMAL PROTEIN S20"/>
    <property type="match status" value="1"/>
</dbReference>
<evidence type="ECO:0000256" key="5">
    <source>
        <dbReference type="ARBA" id="ARBA00023274"/>
    </source>
</evidence>
<dbReference type="InterPro" id="IPR036510">
    <property type="entry name" value="Ribosomal_bS20_sf"/>
</dbReference>
<proteinExistence type="inferred from homology"/>
<comment type="caution">
    <text evidence="9">The sequence shown here is derived from an EMBL/GenBank/DDBJ whole genome shotgun (WGS) entry which is preliminary data.</text>
</comment>
<comment type="function">
    <text evidence="7">Binds directly to 16S ribosomal RNA.</text>
</comment>
<keyword evidence="2 7" id="KW-0699">rRNA-binding</keyword>
<keyword evidence="4 7" id="KW-0689">Ribosomal protein</keyword>
<evidence type="ECO:0000256" key="4">
    <source>
        <dbReference type="ARBA" id="ARBA00022980"/>
    </source>
</evidence>
<dbReference type="GO" id="GO:0003735">
    <property type="term" value="F:structural constituent of ribosome"/>
    <property type="evidence" value="ECO:0007669"/>
    <property type="project" value="InterPro"/>
</dbReference>
<dbReference type="HAMAP" id="MF_00500">
    <property type="entry name" value="Ribosomal_bS20"/>
    <property type="match status" value="1"/>
</dbReference>
<dbReference type="EMBL" id="JACQXR010000113">
    <property type="protein sequence ID" value="MBI4727265.1"/>
    <property type="molecule type" value="Genomic_DNA"/>
</dbReference>
<evidence type="ECO:0000256" key="8">
    <source>
        <dbReference type="SAM" id="MobiDB-lite"/>
    </source>
</evidence>
<dbReference type="AlphaFoldDB" id="A0A933ML05"/>
<dbReference type="GO" id="GO:0006412">
    <property type="term" value="P:translation"/>
    <property type="evidence" value="ECO:0007669"/>
    <property type="project" value="UniProtKB-UniRule"/>
</dbReference>
<evidence type="ECO:0000256" key="1">
    <source>
        <dbReference type="ARBA" id="ARBA00007634"/>
    </source>
</evidence>